<feature type="region of interest" description="Disordered" evidence="1">
    <location>
        <begin position="1"/>
        <end position="35"/>
    </location>
</feature>
<sequence>MDATSASDPNDRARSGTNRRFDDQTARILPPLPPSHGMLISNMTAWHFDPKKGRNSPTGPLIPVRSATPRHRGPASRVSAPAGSVLSSGPYQMTDIKVVVQSTLIPIFPLSGG</sequence>
<evidence type="ECO:0000313" key="2">
    <source>
        <dbReference type="EMBL" id="KAK1840249.1"/>
    </source>
</evidence>
<proteinExistence type="predicted"/>
<protein>
    <submittedName>
        <fullName evidence="2">Uncharacterized protein</fullName>
    </submittedName>
</protein>
<feature type="region of interest" description="Disordered" evidence="1">
    <location>
        <begin position="48"/>
        <end position="91"/>
    </location>
</feature>
<comment type="caution">
    <text evidence="2">The sequence shown here is derived from an EMBL/GenBank/DDBJ whole genome shotgun (WGS) entry which is preliminary data.</text>
</comment>
<keyword evidence="3" id="KW-1185">Reference proteome</keyword>
<name>A0AAD9A374_9PEZI</name>
<gene>
    <name evidence="2" type="ORF">CCHR01_17125</name>
</gene>
<feature type="compositionally biased region" description="Basic and acidic residues" evidence="1">
    <location>
        <begin position="9"/>
        <end position="25"/>
    </location>
</feature>
<accession>A0AAD9A374</accession>
<dbReference type="AlphaFoldDB" id="A0AAD9A374"/>
<reference evidence="2" key="1">
    <citation type="submission" date="2023-01" db="EMBL/GenBank/DDBJ databases">
        <title>Colletotrichum chrysophilum M932 genome sequence.</title>
        <authorList>
            <person name="Baroncelli R."/>
        </authorList>
    </citation>
    <scope>NUCLEOTIDE SEQUENCE</scope>
    <source>
        <strain evidence="2">M932</strain>
    </source>
</reference>
<dbReference type="EMBL" id="JAQOWY010000578">
    <property type="protein sequence ID" value="KAK1840249.1"/>
    <property type="molecule type" value="Genomic_DNA"/>
</dbReference>
<dbReference type="Proteomes" id="UP001243330">
    <property type="component" value="Unassembled WGS sequence"/>
</dbReference>
<organism evidence="2 3">
    <name type="scientific">Colletotrichum chrysophilum</name>
    <dbReference type="NCBI Taxonomy" id="1836956"/>
    <lineage>
        <taxon>Eukaryota</taxon>
        <taxon>Fungi</taxon>
        <taxon>Dikarya</taxon>
        <taxon>Ascomycota</taxon>
        <taxon>Pezizomycotina</taxon>
        <taxon>Sordariomycetes</taxon>
        <taxon>Hypocreomycetidae</taxon>
        <taxon>Glomerellales</taxon>
        <taxon>Glomerellaceae</taxon>
        <taxon>Colletotrichum</taxon>
        <taxon>Colletotrichum gloeosporioides species complex</taxon>
    </lineage>
</organism>
<evidence type="ECO:0000256" key="1">
    <source>
        <dbReference type="SAM" id="MobiDB-lite"/>
    </source>
</evidence>
<evidence type="ECO:0000313" key="3">
    <source>
        <dbReference type="Proteomes" id="UP001243330"/>
    </source>
</evidence>